<proteinExistence type="inferred from homology"/>
<organism evidence="3 4">
    <name type="scientific">Metabacillus halosaccharovorans</name>
    <dbReference type="NCBI Taxonomy" id="930124"/>
    <lineage>
        <taxon>Bacteria</taxon>
        <taxon>Bacillati</taxon>
        <taxon>Bacillota</taxon>
        <taxon>Bacilli</taxon>
        <taxon>Bacillales</taxon>
        <taxon>Bacillaceae</taxon>
        <taxon>Metabacillus</taxon>
    </lineage>
</organism>
<keyword evidence="3" id="KW-0326">Glycosidase</keyword>
<dbReference type="Gene3D" id="2.60.40.10">
    <property type="entry name" value="Immunoglobulins"/>
    <property type="match status" value="1"/>
</dbReference>
<dbReference type="InterPro" id="IPR004193">
    <property type="entry name" value="Glyco_hydro_13_N"/>
</dbReference>
<keyword evidence="3" id="KW-0378">Hydrolase</keyword>
<dbReference type="Proteomes" id="UP001526147">
    <property type="component" value="Unassembled WGS sequence"/>
</dbReference>
<evidence type="ECO:0000256" key="1">
    <source>
        <dbReference type="ARBA" id="ARBA00008061"/>
    </source>
</evidence>
<dbReference type="InterPro" id="IPR011840">
    <property type="entry name" value="PulA_typeI"/>
</dbReference>
<dbReference type="Gene3D" id="2.60.40.2320">
    <property type="match status" value="1"/>
</dbReference>
<comment type="caution">
    <text evidence="3">The sequence shown here is derived from an EMBL/GenBank/DDBJ whole genome shotgun (WGS) entry which is preliminary data.</text>
</comment>
<dbReference type="SMART" id="SM00642">
    <property type="entry name" value="Aamy"/>
    <property type="match status" value="1"/>
</dbReference>
<sequence>MLNINRPFEAFLDKIDEVTILIPKDRDGEKKNFSLMLNKGTEPLFIIDRMDIGTHSKYICKLPCEFQFGKTYMITDEQGTETDLQIGSVIRTFEFDEKFAYPASDLGANYSKERTDWKVWAPTATHMKLRLYLQNEQVFETYQMTREEKGTWSISLEGDYDGYYYTYLACINLLWNEAVDPYTKAVSINGEYGVIIDEQRTNVPKNNLPLLKSKTDAIIYEAHIRDFSIHEDSGLVHKGKYEAWLETQTNNSQGDPTGISYLKELGVTHIELLPVNDFEEVDEKKPQDSYNWGYNPLHFFAPEGSYSKYPEDPYKRIIELKSVVQSLHKQGLRVILDVVFNHVYSKENSSFEKLLPGYYFRYDENGMPSNGTGVGNDLASERYMVRKFIIDCITYWMKEFDIDGFRFDLMGIHDIETMNQVEAAVLTLKPDAFLLGEGWDLNTPLPLEQKTIIKNAHKVPNISFFNDQFRDVIKGSTFSLNDTGFVYENMGKFDQTKLLISGSTTIFANPEQSINYVESHDNHTMWDRFFLFSETEEKEIKQARHRLATGIVILSQGVPFLHAGQEFFRTKKGVENSYNSPDHINCLNWSDRSSYKDNIEYIKGLIKLRKHHGGFRLTTKKHIEKHLSFSTNQQFLSYHLRDIGVFGPWEQIYVVHHVQLNLSHELRLPGGGEWMQIVSPTHIFLDSPTAVKNEIKVNKIGTYVFCKN</sequence>
<dbReference type="InterPro" id="IPR040697">
    <property type="entry name" value="PulA_N1"/>
</dbReference>
<name>A0ABT3DPE0_9BACI</name>
<accession>A0ABT3DPE0</accession>
<dbReference type="SUPFAM" id="SSF51445">
    <property type="entry name" value="(Trans)glycosidases"/>
    <property type="match status" value="1"/>
</dbReference>
<dbReference type="CDD" id="cd02860">
    <property type="entry name" value="E_set_Pullulanase"/>
    <property type="match status" value="1"/>
</dbReference>
<dbReference type="Pfam" id="PF00128">
    <property type="entry name" value="Alpha-amylase"/>
    <property type="match status" value="2"/>
</dbReference>
<dbReference type="CDD" id="cd11341">
    <property type="entry name" value="AmyAc_Pullulanase_LD-like"/>
    <property type="match status" value="1"/>
</dbReference>
<dbReference type="GO" id="GO:0051060">
    <property type="term" value="F:pullulanase activity"/>
    <property type="evidence" value="ECO:0007669"/>
    <property type="project" value="UniProtKB-EC"/>
</dbReference>
<dbReference type="EC" id="3.2.1.41" evidence="3"/>
<dbReference type="Pfam" id="PF21653">
    <property type="entry name" value="pulA_all-beta"/>
    <property type="match status" value="1"/>
</dbReference>
<dbReference type="EMBL" id="JAOYEY010000052">
    <property type="protein sequence ID" value="MCV9888907.1"/>
    <property type="molecule type" value="Genomic_DNA"/>
</dbReference>
<dbReference type="InterPro" id="IPR049117">
    <property type="entry name" value="pulA_all-beta"/>
</dbReference>
<protein>
    <submittedName>
        <fullName evidence="3">Type I pullulanase</fullName>
        <ecNumber evidence="3">3.2.1.41</ecNumber>
    </submittedName>
</protein>
<comment type="similarity">
    <text evidence="1">Belongs to the glycosyl hydrolase 13 family.</text>
</comment>
<dbReference type="NCBIfam" id="TIGR02104">
    <property type="entry name" value="pulA_typeI"/>
    <property type="match status" value="1"/>
</dbReference>
<dbReference type="Gene3D" id="3.20.20.80">
    <property type="entry name" value="Glycosidases"/>
    <property type="match status" value="1"/>
</dbReference>
<dbReference type="Pfam" id="PF02922">
    <property type="entry name" value="CBM_48"/>
    <property type="match status" value="1"/>
</dbReference>
<dbReference type="InterPro" id="IPR017853">
    <property type="entry name" value="GH"/>
</dbReference>
<dbReference type="InterPro" id="IPR014756">
    <property type="entry name" value="Ig_E-set"/>
</dbReference>
<dbReference type="Pfam" id="PF17999">
    <property type="entry name" value="PulA_N1"/>
    <property type="match status" value="1"/>
</dbReference>
<dbReference type="InterPro" id="IPR013780">
    <property type="entry name" value="Glyco_hydro_b"/>
</dbReference>
<gene>
    <name evidence="3" type="primary">pulA</name>
    <name evidence="3" type="ORF">OIH86_24935</name>
</gene>
<evidence type="ECO:0000313" key="3">
    <source>
        <dbReference type="EMBL" id="MCV9888907.1"/>
    </source>
</evidence>
<dbReference type="PANTHER" id="PTHR43002">
    <property type="entry name" value="GLYCOGEN DEBRANCHING ENZYME"/>
    <property type="match status" value="1"/>
</dbReference>
<evidence type="ECO:0000259" key="2">
    <source>
        <dbReference type="SMART" id="SM00642"/>
    </source>
</evidence>
<reference evidence="3 4" key="1">
    <citation type="submission" date="2022-10" db="EMBL/GenBank/DDBJ databases">
        <title>Draft genome assembly of moderately radiation resistant bacterium Metabacillus halosaccharovorans.</title>
        <authorList>
            <person name="Pal S."/>
            <person name="Gopinathan A."/>
        </authorList>
    </citation>
    <scope>NUCLEOTIDE SEQUENCE [LARGE SCALE GENOMIC DNA]</scope>
    <source>
        <strain evidence="3 4">VITHBRA001</strain>
    </source>
</reference>
<keyword evidence="4" id="KW-1185">Reference proteome</keyword>
<dbReference type="Gene3D" id="2.60.40.1180">
    <property type="entry name" value="Golgi alpha-mannosidase II"/>
    <property type="match status" value="1"/>
</dbReference>
<feature type="domain" description="Glycosyl hydrolase family 13 catalytic" evidence="2">
    <location>
        <begin position="254"/>
        <end position="609"/>
    </location>
</feature>
<dbReference type="RefSeq" id="WP_264144923.1">
    <property type="nucleotide sequence ID" value="NZ_JAOYEY010000052.1"/>
</dbReference>
<dbReference type="SUPFAM" id="SSF81296">
    <property type="entry name" value="E set domains"/>
    <property type="match status" value="1"/>
</dbReference>
<dbReference type="InterPro" id="IPR013783">
    <property type="entry name" value="Ig-like_fold"/>
</dbReference>
<dbReference type="InterPro" id="IPR006047">
    <property type="entry name" value="GH13_cat_dom"/>
</dbReference>
<evidence type="ECO:0000313" key="4">
    <source>
        <dbReference type="Proteomes" id="UP001526147"/>
    </source>
</evidence>